<keyword evidence="3" id="KW-0676">Redox-active center</keyword>
<dbReference type="PANTHER" id="PTHR10681:SF128">
    <property type="entry name" value="THIOREDOXIN-DEPENDENT PEROXIDE REDUCTASE, MITOCHONDRIAL"/>
    <property type="match status" value="1"/>
</dbReference>
<evidence type="ECO:0000313" key="6">
    <source>
        <dbReference type="EMBL" id="RVD92797.1"/>
    </source>
</evidence>
<dbReference type="EMBL" id="RCSS01000143">
    <property type="protein sequence ID" value="RVD92797.1"/>
    <property type="molecule type" value="Genomic_DNA"/>
</dbReference>
<dbReference type="Proteomes" id="UP000282876">
    <property type="component" value="Unassembled WGS sequence"/>
</dbReference>
<dbReference type="InterPro" id="IPR024706">
    <property type="entry name" value="Peroxiredoxin_AhpC-typ"/>
</dbReference>
<accession>A0A437AP46</accession>
<evidence type="ECO:0000256" key="1">
    <source>
        <dbReference type="ARBA" id="ARBA00009796"/>
    </source>
</evidence>
<evidence type="ECO:0000259" key="5">
    <source>
        <dbReference type="PROSITE" id="PS51352"/>
    </source>
</evidence>
<dbReference type="PANTHER" id="PTHR10681">
    <property type="entry name" value="THIOREDOXIN PEROXIDASE"/>
    <property type="match status" value="1"/>
</dbReference>
<dbReference type="InterPro" id="IPR013766">
    <property type="entry name" value="Thioredoxin_domain"/>
</dbReference>
<dbReference type="PROSITE" id="PS51352">
    <property type="entry name" value="THIOREDOXIN_2"/>
    <property type="match status" value="1"/>
</dbReference>
<proteinExistence type="inferred from homology"/>
<dbReference type="PIRSF" id="PIRSF000239">
    <property type="entry name" value="AHPC"/>
    <property type="match status" value="1"/>
</dbReference>
<evidence type="ECO:0000256" key="4">
    <source>
        <dbReference type="PIRSR" id="PIRSR000239-1"/>
    </source>
</evidence>
<protein>
    <submittedName>
        <fullName evidence="6">Thioredoxin peroxidase</fullName>
    </submittedName>
</protein>
<dbReference type="CDD" id="cd03015">
    <property type="entry name" value="PRX_Typ2cys"/>
    <property type="match status" value="1"/>
</dbReference>
<evidence type="ECO:0000256" key="2">
    <source>
        <dbReference type="ARBA" id="ARBA00023002"/>
    </source>
</evidence>
<dbReference type="OrthoDB" id="185659at2759"/>
<feature type="domain" description="Thioredoxin" evidence="5">
    <location>
        <begin position="1"/>
        <end position="157"/>
    </location>
</feature>
<dbReference type="AlphaFoldDB" id="A0A437AP46"/>
<dbReference type="GO" id="GO:0045454">
    <property type="term" value="P:cell redox homeostasis"/>
    <property type="evidence" value="ECO:0007669"/>
    <property type="project" value="TreeGrafter"/>
</dbReference>
<comment type="function">
    <text evidence="3">Thiol-specific peroxidase that catalyzes the reduction of hydrogen peroxide and organic hydroperoxides to water and alcohols, respectively.</text>
</comment>
<dbReference type="VEuPathDB" id="MicrosporidiaDB:TUBRATIS_006930"/>
<dbReference type="InterPro" id="IPR000866">
    <property type="entry name" value="AhpC/TSA"/>
</dbReference>
<dbReference type="STRING" id="291195.A0A437AP46"/>
<evidence type="ECO:0000256" key="3">
    <source>
        <dbReference type="PIRNR" id="PIRNR000239"/>
    </source>
</evidence>
<dbReference type="InterPro" id="IPR036249">
    <property type="entry name" value="Thioredoxin-like_sf"/>
</dbReference>
<keyword evidence="3" id="KW-0049">Antioxidant</keyword>
<dbReference type="InterPro" id="IPR050217">
    <property type="entry name" value="Peroxiredoxin"/>
</dbReference>
<dbReference type="GO" id="GO:0042744">
    <property type="term" value="P:hydrogen peroxide catabolic process"/>
    <property type="evidence" value="ECO:0007669"/>
    <property type="project" value="TreeGrafter"/>
</dbReference>
<dbReference type="GO" id="GO:0006979">
    <property type="term" value="P:response to oxidative stress"/>
    <property type="evidence" value="ECO:0007669"/>
    <property type="project" value="TreeGrafter"/>
</dbReference>
<comment type="similarity">
    <text evidence="1">Belongs to the peroxiredoxin family. AhpC/Prx1 subfamily.</text>
</comment>
<dbReference type="GO" id="GO:0005829">
    <property type="term" value="C:cytosol"/>
    <property type="evidence" value="ECO:0007669"/>
    <property type="project" value="TreeGrafter"/>
</dbReference>
<organism evidence="6 7">
    <name type="scientific">Tubulinosema ratisbonensis</name>
    <dbReference type="NCBI Taxonomy" id="291195"/>
    <lineage>
        <taxon>Eukaryota</taxon>
        <taxon>Fungi</taxon>
        <taxon>Fungi incertae sedis</taxon>
        <taxon>Microsporidia</taxon>
        <taxon>Tubulinosematoidea</taxon>
        <taxon>Tubulinosematidae</taxon>
        <taxon>Tubulinosema</taxon>
    </lineage>
</organism>
<gene>
    <name evidence="6" type="ORF">TUBRATIS_006930</name>
</gene>
<sequence>MIPNKITDIVLPAYYNNEFIETNLESLVDDYLILIFYPYDFTFVCPTELNAISDQYEEFSKLNTNVVFISCDSIYSHKAWSNIDPKEGGIKGIKYHMISDYNKKLTKQLCLLNDDGACKRATVIIDNNMNILHYHFNINPIGRSTKELKRIIKALKFNKNTQNICKVDWDE</sequence>
<keyword evidence="7" id="KW-1185">Reference proteome</keyword>
<name>A0A437AP46_9MICR</name>
<dbReference type="Pfam" id="PF00578">
    <property type="entry name" value="AhpC-TSA"/>
    <property type="match status" value="1"/>
</dbReference>
<dbReference type="GO" id="GO:0008379">
    <property type="term" value="F:thioredoxin peroxidase activity"/>
    <property type="evidence" value="ECO:0007669"/>
    <property type="project" value="TreeGrafter"/>
</dbReference>
<keyword evidence="3 6" id="KW-0575">Peroxidase</keyword>
<dbReference type="SUPFAM" id="SSF52833">
    <property type="entry name" value="Thioredoxin-like"/>
    <property type="match status" value="1"/>
</dbReference>
<evidence type="ECO:0000313" key="7">
    <source>
        <dbReference type="Proteomes" id="UP000282876"/>
    </source>
</evidence>
<dbReference type="Gene3D" id="3.40.30.10">
    <property type="entry name" value="Glutaredoxin"/>
    <property type="match status" value="1"/>
</dbReference>
<comment type="caution">
    <text evidence="6">The sequence shown here is derived from an EMBL/GenBank/DDBJ whole genome shotgun (WGS) entry which is preliminary data.</text>
</comment>
<dbReference type="GO" id="GO:0033554">
    <property type="term" value="P:cellular response to stress"/>
    <property type="evidence" value="ECO:0007669"/>
    <property type="project" value="TreeGrafter"/>
</dbReference>
<feature type="active site" description="Cysteine sulfenic acid (-SOH) intermediate; for peroxidase activity" evidence="4">
    <location>
        <position position="45"/>
    </location>
</feature>
<reference evidence="6 7" key="1">
    <citation type="submission" date="2018-10" db="EMBL/GenBank/DDBJ databases">
        <title>Draft genome sequence of the microsporidian Tubulinosema ratisbonensis.</title>
        <authorList>
            <person name="Polonais V."/>
            <person name="Peyretaillade E."/>
            <person name="Niehus S."/>
            <person name="Wawrzyniak I."/>
            <person name="Franchet A."/>
            <person name="Gaspin C."/>
            <person name="Reichstadt M."/>
            <person name="Belser C."/>
            <person name="Labadie K."/>
            <person name="Delbac F."/>
            <person name="Ferrandon D."/>
        </authorList>
    </citation>
    <scope>NUCLEOTIDE SEQUENCE [LARGE SCALE GENOMIC DNA]</scope>
    <source>
        <strain evidence="6 7">Franzen</strain>
    </source>
</reference>
<keyword evidence="2 3" id="KW-0560">Oxidoreductase</keyword>